<evidence type="ECO:0000313" key="2">
    <source>
        <dbReference type="EMBL" id="ARW63662.1"/>
    </source>
</evidence>
<dbReference type="AlphaFoldDB" id="A0A1Z1MCQ9"/>
<feature type="transmembrane region" description="Helical" evidence="1">
    <location>
        <begin position="69"/>
        <end position="86"/>
    </location>
</feature>
<sequence length="257" mass="28631">MNSLYHKILLFVKILIFLLYHLSGNTIGCCIMSSIYYIKIFIPNSIFITIITSFFISFVFSLQMVKEFLYLNAVQLIGSILSISFIRELSPVLTSIIVIGRVASLFTSQLASMLVTEQIDALLVLGINPINYLIIPRILSMVIGLPLLNIISIFTSLISGSFVCFILYGIHPNVFLSSVVYNYFFLDLFKSILKTLGFAVFISITSCVWGITSRGGSHGVGLSTTSSVIVCLILVFILNFLLSYLLFNNLISSFEFS</sequence>
<feature type="transmembrane region" description="Helical" evidence="1">
    <location>
        <begin position="224"/>
        <end position="247"/>
    </location>
</feature>
<feature type="transmembrane region" description="Helical" evidence="1">
    <location>
        <begin position="92"/>
        <end position="115"/>
    </location>
</feature>
<accession>A0A1Z1MCQ9</accession>
<gene>
    <name evidence="2" type="primary">ycf63</name>
</gene>
<dbReference type="PANTHER" id="PTHR30188">
    <property type="entry name" value="ABC TRANSPORTER PERMEASE PROTEIN-RELATED"/>
    <property type="match status" value="1"/>
</dbReference>
<keyword evidence="1" id="KW-0472">Membrane</keyword>
<organism evidence="2">
    <name type="scientific">Chondria sp.</name>
    <name type="common">in: red algae</name>
    <dbReference type="NCBI Taxonomy" id="1982705"/>
    <lineage>
        <taxon>Eukaryota</taxon>
        <taxon>Rhodophyta</taxon>
        <taxon>Florideophyceae</taxon>
        <taxon>Rhodymeniophycidae</taxon>
        <taxon>Ceramiales</taxon>
        <taxon>Rhodomelaceae</taxon>
        <taxon>Chondrieae</taxon>
        <taxon>Chondria</taxon>
    </lineage>
</organism>
<feature type="transmembrane region" description="Helical" evidence="1">
    <location>
        <begin position="122"/>
        <end position="144"/>
    </location>
</feature>
<evidence type="ECO:0008006" key="3">
    <source>
        <dbReference type="Google" id="ProtNLM"/>
    </source>
</evidence>
<keyword evidence="1" id="KW-1133">Transmembrane helix</keyword>
<dbReference type="EMBL" id="MF101429">
    <property type="protein sequence ID" value="ARW63662.1"/>
    <property type="molecule type" value="Genomic_DNA"/>
</dbReference>
<proteinExistence type="predicted"/>
<feature type="transmembrane region" description="Helical" evidence="1">
    <location>
        <begin position="191"/>
        <end position="212"/>
    </location>
</feature>
<evidence type="ECO:0000256" key="1">
    <source>
        <dbReference type="SAM" id="Phobius"/>
    </source>
</evidence>
<dbReference type="GO" id="GO:0005548">
    <property type="term" value="F:phospholipid transporter activity"/>
    <property type="evidence" value="ECO:0007669"/>
    <property type="project" value="TreeGrafter"/>
</dbReference>
<dbReference type="InterPro" id="IPR030802">
    <property type="entry name" value="Permease_MalE"/>
</dbReference>
<name>A0A1Z1MCQ9_9FLOR</name>
<dbReference type="PANTHER" id="PTHR30188:SF4">
    <property type="entry name" value="PROTEIN TRIGALACTOSYLDIACYLGLYCEROL 1, CHLOROPLASTIC"/>
    <property type="match status" value="1"/>
</dbReference>
<reference evidence="2" key="1">
    <citation type="journal article" date="2017" name="J. Phycol.">
        <title>Analysis of chloroplast genomes and a supermatrix inform reclassification of the Rhodomelaceae (Rhodophyta).</title>
        <authorList>
            <person name="Diaz-Tapia P."/>
            <person name="Maggs C.A."/>
            <person name="West J.A."/>
            <person name="Verbruggen H."/>
        </authorList>
    </citation>
    <scope>NUCLEOTIDE SEQUENCE</scope>
    <source>
        <strain evidence="2">PD620</strain>
    </source>
</reference>
<keyword evidence="2" id="KW-0934">Plastid</keyword>
<keyword evidence="1" id="KW-0812">Transmembrane</keyword>
<feature type="transmembrane region" description="Helical" evidence="1">
    <location>
        <begin position="12"/>
        <end position="38"/>
    </location>
</feature>
<geneLocation type="chloroplast" evidence="2"/>
<feature type="transmembrane region" description="Helical" evidence="1">
    <location>
        <begin position="150"/>
        <end position="170"/>
    </location>
</feature>
<keyword evidence="2" id="KW-0150">Chloroplast</keyword>
<feature type="transmembrane region" description="Helical" evidence="1">
    <location>
        <begin position="44"/>
        <end position="62"/>
    </location>
</feature>
<protein>
    <recommendedName>
        <fullName evidence="3">ABC transporter permease</fullName>
    </recommendedName>
</protein>
<dbReference type="GO" id="GO:0043190">
    <property type="term" value="C:ATP-binding cassette (ABC) transporter complex"/>
    <property type="evidence" value="ECO:0007669"/>
    <property type="project" value="InterPro"/>
</dbReference>
<dbReference type="Pfam" id="PF02405">
    <property type="entry name" value="MlaE"/>
    <property type="match status" value="1"/>
</dbReference>